<comment type="similarity">
    <text evidence="12">Belongs to the carbohydrate kinase PfkB family. Ribokinase subfamily.</text>
</comment>
<evidence type="ECO:0000256" key="2">
    <source>
        <dbReference type="ARBA" id="ARBA00012035"/>
    </source>
</evidence>
<dbReference type="NCBIfam" id="TIGR02152">
    <property type="entry name" value="D_ribokin_bact"/>
    <property type="match status" value="1"/>
</dbReference>
<dbReference type="Gene3D" id="3.40.1190.20">
    <property type="match status" value="1"/>
</dbReference>
<dbReference type="Proteomes" id="UP001597244">
    <property type="component" value="Unassembled WGS sequence"/>
</dbReference>
<dbReference type="PROSITE" id="PS00584">
    <property type="entry name" value="PFKB_KINASES_2"/>
    <property type="match status" value="1"/>
</dbReference>
<keyword evidence="11 12" id="KW-0119">Carbohydrate metabolism</keyword>
<comment type="function">
    <text evidence="12">Catalyzes the phosphorylation of ribose at O-5 in a reaction requiring ATP and magnesium. The resulting D-ribose-5-phosphate can then be used either for sythesis of nucleotides, histidine, and tryptophan, or as a component of the pentose phosphate pathway.</text>
</comment>
<feature type="binding site" evidence="12">
    <location>
        <begin position="252"/>
        <end position="253"/>
    </location>
    <ligand>
        <name>ATP</name>
        <dbReference type="ChEBI" id="CHEBI:30616"/>
    </ligand>
</feature>
<dbReference type="RefSeq" id="WP_125578095.1">
    <property type="nucleotide sequence ID" value="NZ_JBHTOF010000011.1"/>
</dbReference>
<comment type="subunit">
    <text evidence="12">Homodimer.</text>
</comment>
<feature type="binding site" evidence="12">
    <location>
        <position position="185"/>
    </location>
    <ligand>
        <name>ATP</name>
        <dbReference type="ChEBI" id="CHEBI:30616"/>
    </ligand>
</feature>
<evidence type="ECO:0000256" key="12">
    <source>
        <dbReference type="HAMAP-Rule" id="MF_01987"/>
    </source>
</evidence>
<feature type="binding site" evidence="12">
    <location>
        <position position="289"/>
    </location>
    <ligand>
        <name>K(+)</name>
        <dbReference type="ChEBI" id="CHEBI:29103"/>
    </ligand>
</feature>
<keyword evidence="7 12" id="KW-0418">Kinase</keyword>
<accession>A0ABW4DIV9</accession>
<dbReference type="EC" id="2.7.1.15" evidence="2 12"/>
<keyword evidence="6 12" id="KW-0547">Nucleotide-binding</keyword>
<keyword evidence="15" id="KW-1185">Reference proteome</keyword>
<feature type="binding site" evidence="12">
    <location>
        <position position="249"/>
    </location>
    <ligand>
        <name>K(+)</name>
        <dbReference type="ChEBI" id="CHEBI:29103"/>
    </ligand>
</feature>
<feature type="binding site" evidence="12">
    <location>
        <position position="247"/>
    </location>
    <ligand>
        <name>K(+)</name>
        <dbReference type="ChEBI" id="CHEBI:29103"/>
    </ligand>
</feature>
<evidence type="ECO:0000256" key="4">
    <source>
        <dbReference type="ARBA" id="ARBA00022679"/>
    </source>
</evidence>
<name>A0ABW4DIV9_9LACO</name>
<feature type="binding site" evidence="12">
    <location>
        <begin position="221"/>
        <end position="226"/>
    </location>
    <ligand>
        <name>ATP</name>
        <dbReference type="ChEBI" id="CHEBI:30616"/>
    </ligand>
</feature>
<keyword evidence="12" id="KW-0963">Cytoplasm</keyword>
<dbReference type="CDD" id="cd01174">
    <property type="entry name" value="ribokinase"/>
    <property type="match status" value="1"/>
</dbReference>
<evidence type="ECO:0000256" key="7">
    <source>
        <dbReference type="ARBA" id="ARBA00022777"/>
    </source>
</evidence>
<keyword evidence="4 12" id="KW-0808">Transferase</keyword>
<evidence type="ECO:0000259" key="13">
    <source>
        <dbReference type="Pfam" id="PF00294"/>
    </source>
</evidence>
<evidence type="ECO:0000256" key="10">
    <source>
        <dbReference type="ARBA" id="ARBA00022958"/>
    </source>
</evidence>
<comment type="caution">
    <text evidence="12">Lacks conserved residue(s) required for the propagation of feature annotation.</text>
</comment>
<feature type="binding site" evidence="12">
    <location>
        <position position="253"/>
    </location>
    <ligand>
        <name>substrate</name>
    </ligand>
</feature>
<feature type="domain" description="Carbohydrate kinase PfkB" evidence="13">
    <location>
        <begin position="1"/>
        <end position="295"/>
    </location>
</feature>
<protein>
    <recommendedName>
        <fullName evidence="3 12">Ribokinase</fullName>
        <shortName evidence="12">RK</shortName>
        <ecNumber evidence="2 12">2.7.1.15</ecNumber>
    </recommendedName>
</protein>
<gene>
    <name evidence="12 14" type="primary">rbsK</name>
    <name evidence="14" type="ORF">ACFQ4L_00655</name>
</gene>
<evidence type="ECO:0000256" key="8">
    <source>
        <dbReference type="ARBA" id="ARBA00022840"/>
    </source>
</evidence>
<comment type="similarity">
    <text evidence="1">Belongs to the carbohydrate kinase pfkB family.</text>
</comment>
<feature type="active site" description="Proton acceptor" evidence="12">
    <location>
        <position position="253"/>
    </location>
</feature>
<keyword evidence="8 12" id="KW-0067">ATP-binding</keyword>
<comment type="subcellular location">
    <subcellularLocation>
        <location evidence="12">Cytoplasm</location>
    </subcellularLocation>
</comment>
<feature type="binding site" evidence="12">
    <location>
        <position position="287"/>
    </location>
    <ligand>
        <name>K(+)</name>
        <dbReference type="ChEBI" id="CHEBI:29103"/>
    </ligand>
</feature>
<keyword evidence="5 12" id="KW-0479">Metal-binding</keyword>
<evidence type="ECO:0000256" key="9">
    <source>
        <dbReference type="ARBA" id="ARBA00022842"/>
    </source>
</evidence>
<evidence type="ECO:0000256" key="5">
    <source>
        <dbReference type="ARBA" id="ARBA00022723"/>
    </source>
</evidence>
<feature type="binding site" evidence="12">
    <location>
        <begin position="11"/>
        <end position="13"/>
    </location>
    <ligand>
        <name>substrate</name>
    </ligand>
</feature>
<keyword evidence="9 12" id="KW-0460">Magnesium</keyword>
<dbReference type="InterPro" id="IPR029056">
    <property type="entry name" value="Ribokinase-like"/>
</dbReference>
<comment type="catalytic activity">
    <reaction evidence="12">
        <text>D-ribose + ATP = D-ribose 5-phosphate + ADP + H(+)</text>
        <dbReference type="Rhea" id="RHEA:13697"/>
        <dbReference type="ChEBI" id="CHEBI:15378"/>
        <dbReference type="ChEBI" id="CHEBI:30616"/>
        <dbReference type="ChEBI" id="CHEBI:47013"/>
        <dbReference type="ChEBI" id="CHEBI:78346"/>
        <dbReference type="ChEBI" id="CHEBI:456216"/>
        <dbReference type="EC" id="2.7.1.15"/>
    </reaction>
</comment>
<feature type="binding site" evidence="12">
    <location>
        <position position="278"/>
    </location>
    <ligand>
        <name>ATP</name>
        <dbReference type="ChEBI" id="CHEBI:30616"/>
    </ligand>
</feature>
<dbReference type="InterPro" id="IPR011877">
    <property type="entry name" value="Ribokinase"/>
</dbReference>
<evidence type="ECO:0000256" key="1">
    <source>
        <dbReference type="ARBA" id="ARBA00005380"/>
    </source>
</evidence>
<dbReference type="EMBL" id="JBHTOF010000011">
    <property type="protein sequence ID" value="MFD1464602.1"/>
    <property type="molecule type" value="Genomic_DNA"/>
</dbReference>
<proteinExistence type="inferred from homology"/>
<evidence type="ECO:0000256" key="3">
    <source>
        <dbReference type="ARBA" id="ARBA00016943"/>
    </source>
</evidence>
<keyword evidence="10 12" id="KW-0630">Potassium</keyword>
<dbReference type="PANTHER" id="PTHR10584">
    <property type="entry name" value="SUGAR KINASE"/>
    <property type="match status" value="1"/>
</dbReference>
<dbReference type="Pfam" id="PF00294">
    <property type="entry name" value="PfkB"/>
    <property type="match status" value="1"/>
</dbReference>
<dbReference type="InterPro" id="IPR011611">
    <property type="entry name" value="PfkB_dom"/>
</dbReference>
<comment type="caution">
    <text evidence="14">The sequence shown here is derived from an EMBL/GenBank/DDBJ whole genome shotgun (WGS) entry which is preliminary data.</text>
</comment>
<dbReference type="PRINTS" id="PR00990">
    <property type="entry name" value="RIBOKINASE"/>
</dbReference>
<dbReference type="HAMAP" id="MF_01987">
    <property type="entry name" value="Ribokinase"/>
    <property type="match status" value="1"/>
</dbReference>
<comment type="activity regulation">
    <text evidence="12">Activated by a monovalent cation that binds near, but not in, the active site. The most likely occupant of the site in vivo is potassium. Ion binding induces a conformational change that may alter substrate affinity.</text>
</comment>
<comment type="cofactor">
    <cofactor evidence="12">
        <name>Mg(2+)</name>
        <dbReference type="ChEBI" id="CHEBI:18420"/>
    </cofactor>
    <text evidence="12">Requires a divalent cation, most likely magnesium in vivo, as an electrophilic catalyst to aid phosphoryl group transfer. It is the chelate of the metal and the nucleotide that is the actual substrate.</text>
</comment>
<organism evidence="14 15">
    <name type="scientific">Lapidilactobacillus mulanensis</name>
    <dbReference type="NCBI Taxonomy" id="2485999"/>
    <lineage>
        <taxon>Bacteria</taxon>
        <taxon>Bacillati</taxon>
        <taxon>Bacillota</taxon>
        <taxon>Bacilli</taxon>
        <taxon>Lactobacillales</taxon>
        <taxon>Lactobacillaceae</taxon>
        <taxon>Lapidilactobacillus</taxon>
    </lineage>
</organism>
<dbReference type="InterPro" id="IPR002173">
    <property type="entry name" value="Carboh/pur_kinase_PfkB_CS"/>
</dbReference>
<evidence type="ECO:0000256" key="6">
    <source>
        <dbReference type="ARBA" id="ARBA00022741"/>
    </source>
</evidence>
<comment type="pathway">
    <text evidence="12">Carbohydrate metabolism; D-ribose degradation; D-ribose 5-phosphate from beta-D-ribopyranose: step 2/2.</text>
</comment>
<dbReference type="PANTHER" id="PTHR10584:SF166">
    <property type="entry name" value="RIBOKINASE"/>
    <property type="match status" value="1"/>
</dbReference>
<sequence>MNTITVVGSINQDTTLYVQAMPKPGETIRINKMVVSGGGKGANQAIAAQRLGAKTAFIGAVGADHAGEGMLALLRKESIDVAGVAVLAQETTGQAFISVDAHGENSIMINAGANTKFDAAHVRKYRHAIKNSDFVIVEFESPVADSVAAFEIAHKAGVKTILNPAPALKEIPTELLALTDLIVPNETETEILTGIKVTDEKSMTQAAAKLISFGVGTVVITLGSRGVYYHVGNQSGLIPALKVKAVDTTAAGDTFIGAVASVLRPNFANITEALTYGNRASALTVQKLGAQNAIPFKRDLD</sequence>
<dbReference type="InterPro" id="IPR002139">
    <property type="entry name" value="Ribo/fructo_kinase"/>
</dbReference>
<feature type="binding site" evidence="12">
    <location>
        <begin position="39"/>
        <end position="43"/>
    </location>
    <ligand>
        <name>substrate</name>
    </ligand>
</feature>
<dbReference type="SUPFAM" id="SSF53613">
    <property type="entry name" value="Ribokinase-like"/>
    <property type="match status" value="1"/>
</dbReference>
<reference evidence="15" key="1">
    <citation type="journal article" date="2019" name="Int. J. Syst. Evol. Microbiol.">
        <title>The Global Catalogue of Microorganisms (GCM) 10K type strain sequencing project: providing services to taxonomists for standard genome sequencing and annotation.</title>
        <authorList>
            <consortium name="The Broad Institute Genomics Platform"/>
            <consortium name="The Broad Institute Genome Sequencing Center for Infectious Disease"/>
            <person name="Wu L."/>
            <person name="Ma J."/>
        </authorList>
    </citation>
    <scope>NUCLEOTIDE SEQUENCE [LARGE SCALE GENOMIC DNA]</scope>
    <source>
        <strain evidence="15">CCM 8951</strain>
    </source>
</reference>
<feature type="binding site" evidence="12">
    <location>
        <position position="284"/>
    </location>
    <ligand>
        <name>K(+)</name>
        <dbReference type="ChEBI" id="CHEBI:29103"/>
    </ligand>
</feature>
<evidence type="ECO:0000256" key="11">
    <source>
        <dbReference type="ARBA" id="ARBA00023277"/>
    </source>
</evidence>
<feature type="binding site" evidence="12">
    <location>
        <position position="140"/>
    </location>
    <ligand>
        <name>substrate</name>
    </ligand>
</feature>
<dbReference type="GO" id="GO:0004747">
    <property type="term" value="F:ribokinase activity"/>
    <property type="evidence" value="ECO:0007669"/>
    <property type="project" value="UniProtKB-EC"/>
</dbReference>
<evidence type="ECO:0000313" key="15">
    <source>
        <dbReference type="Proteomes" id="UP001597244"/>
    </source>
</evidence>
<evidence type="ECO:0000313" key="14">
    <source>
        <dbReference type="EMBL" id="MFD1464602.1"/>
    </source>
</evidence>